<dbReference type="AlphaFoldDB" id="A5ALM1"/>
<evidence type="ECO:0000256" key="1">
    <source>
        <dbReference type="SAM" id="MobiDB-lite"/>
    </source>
</evidence>
<proteinExistence type="predicted"/>
<reference evidence="2" key="1">
    <citation type="journal article" date="2007" name="PLoS ONE">
        <title>The first genome sequence of an elite grapevine cultivar (Pinot noir Vitis vinifera L.): coping with a highly heterozygous genome.</title>
        <authorList>
            <person name="Velasco R."/>
            <person name="Zharkikh A."/>
            <person name="Troggio M."/>
            <person name="Cartwright D.A."/>
            <person name="Cestaro A."/>
            <person name="Pruss D."/>
            <person name="Pindo M."/>
            <person name="FitzGerald L.M."/>
            <person name="Vezzulli S."/>
            <person name="Reid J."/>
            <person name="Malacarne G."/>
            <person name="Iliev D."/>
            <person name="Coppola G."/>
            <person name="Wardell B."/>
            <person name="Micheletti D."/>
            <person name="Macalma T."/>
            <person name="Facci M."/>
            <person name="Mitchell J.T."/>
            <person name="Perazzolli M."/>
            <person name="Eldredge G."/>
            <person name="Gatto P."/>
            <person name="Oyzerski R."/>
            <person name="Moretto M."/>
            <person name="Gutin N."/>
            <person name="Stefanini M."/>
            <person name="Chen Y."/>
            <person name="Segala C."/>
            <person name="Davenport C."/>
            <person name="Dematte L."/>
            <person name="Mraz A."/>
            <person name="Battilana J."/>
            <person name="Stormo K."/>
            <person name="Costa F."/>
            <person name="Tao Q."/>
            <person name="Si-Ammour A."/>
            <person name="Harkins T."/>
            <person name="Lackey A."/>
            <person name="Perbost C."/>
            <person name="Taillon B."/>
            <person name="Stella A."/>
            <person name="Solovyev V."/>
            <person name="Fawcett J.A."/>
            <person name="Sterck L."/>
            <person name="Vandepoele K."/>
            <person name="Grando S.M."/>
            <person name="Toppo S."/>
            <person name="Moser C."/>
            <person name="Lanchbury J."/>
            <person name="Bogden R."/>
            <person name="Skolnick M."/>
            <person name="Sgaramella V."/>
            <person name="Bhatnagar S.K."/>
            <person name="Fontana P."/>
            <person name="Gutin A."/>
            <person name="Van de Peer Y."/>
            <person name="Salamini F."/>
            <person name="Viola R."/>
        </authorList>
    </citation>
    <scope>NUCLEOTIDE SEQUENCE</scope>
</reference>
<organism evidence="2">
    <name type="scientific">Vitis vinifera</name>
    <name type="common">Grape</name>
    <dbReference type="NCBI Taxonomy" id="29760"/>
    <lineage>
        <taxon>Eukaryota</taxon>
        <taxon>Viridiplantae</taxon>
        <taxon>Streptophyta</taxon>
        <taxon>Embryophyta</taxon>
        <taxon>Tracheophyta</taxon>
        <taxon>Spermatophyta</taxon>
        <taxon>Magnoliopsida</taxon>
        <taxon>eudicotyledons</taxon>
        <taxon>Gunneridae</taxon>
        <taxon>Pentapetalae</taxon>
        <taxon>rosids</taxon>
        <taxon>Vitales</taxon>
        <taxon>Vitaceae</taxon>
        <taxon>Viteae</taxon>
        <taxon>Vitis</taxon>
    </lineage>
</organism>
<accession>A5ALM1</accession>
<gene>
    <name evidence="2" type="ORF">VITISV_001218</name>
</gene>
<protein>
    <submittedName>
        <fullName evidence="2">Uncharacterized protein</fullName>
    </submittedName>
</protein>
<name>A5ALM1_VITVI</name>
<sequence>MAGACNQRPSNGIGHQEMLKVREKIILDQARDKKHQRDLRAEKAQSTSNGTKEYEFLHDWREEVEEKC</sequence>
<feature type="region of interest" description="Disordered" evidence="1">
    <location>
        <begin position="30"/>
        <end position="52"/>
    </location>
</feature>
<evidence type="ECO:0000313" key="2">
    <source>
        <dbReference type="EMBL" id="CAN60377.1"/>
    </source>
</evidence>
<dbReference type="EMBL" id="AM429658">
    <property type="protein sequence ID" value="CAN60377.1"/>
    <property type="molecule type" value="Genomic_DNA"/>
</dbReference>